<keyword evidence="1" id="KW-0472">Membrane</keyword>
<feature type="transmembrane region" description="Helical" evidence="1">
    <location>
        <begin position="410"/>
        <end position="428"/>
    </location>
</feature>
<dbReference type="Proteomes" id="UP001152876">
    <property type="component" value="Unassembled WGS sequence"/>
</dbReference>
<feature type="transmembrane region" description="Helical" evidence="1">
    <location>
        <begin position="303"/>
        <end position="321"/>
    </location>
</feature>
<evidence type="ECO:0000313" key="3">
    <source>
        <dbReference type="Proteomes" id="UP001152876"/>
    </source>
</evidence>
<protein>
    <recommendedName>
        <fullName evidence="4">Cell envelope integrity protein CreD</fullName>
    </recommendedName>
</protein>
<feature type="transmembrane region" description="Helical" evidence="1">
    <location>
        <begin position="357"/>
        <end position="375"/>
    </location>
</feature>
<feature type="transmembrane region" description="Helical" evidence="1">
    <location>
        <begin position="333"/>
        <end position="351"/>
    </location>
</feature>
<sequence length="460" mass="50335">MNKYPLLSKTLVIGFLMLLLSIPLMMVRDVIQERSMNRNAATQAVARAHSGGQTLTGPVLHVPYTETYTRTLVVDVEKNTKREETVKETRVATVFPSTMDTRSRLTTETRWRGIFPVTVYNSRHDSTGRFVWTGVAAREKGGQITLGQPWLTLGVSDLRGLLGRPELALGGKTLAVTASPAAEQLPLPLAAAVDAALLQPGATLDFTLGMDLAGTGRIGFVPLADDNKVTLTSPWPHPSFGGDFLPRSRSVSAQGFEASWSVPSLSTQAQQRFLSEGKEGVAAESFSVSLDNPVDVYRLTERATKYAMMFIVLTFAAFFVLEMVKRWRIHPMQYLMIGAALVLFFLLLLSLSEHLDFLWAYLLASLACISLMGHYLRHVLGGWRPSLGMSGMLVALYGVLYGILVSEDNALMMGSLLLFGVLAAIMVATRKLDWYNVMGSEPRPTAPQGSPRTPSPDPVV</sequence>
<dbReference type="PANTHER" id="PTHR30092">
    <property type="entry name" value="INNER MEMBRANE PROTEIN CRED"/>
    <property type="match status" value="1"/>
</dbReference>
<feature type="transmembrane region" description="Helical" evidence="1">
    <location>
        <begin position="387"/>
        <end position="404"/>
    </location>
</feature>
<dbReference type="PANTHER" id="PTHR30092:SF0">
    <property type="entry name" value="INNER MEMBRANE PROTEIN CRED"/>
    <property type="match status" value="1"/>
</dbReference>
<dbReference type="EMBL" id="AOGK01000016">
    <property type="protein sequence ID" value="MDG5977100.1"/>
    <property type="molecule type" value="Genomic_DNA"/>
</dbReference>
<dbReference type="AlphaFoldDB" id="A0A9X4NZ83"/>
<dbReference type="NCBIfam" id="NF008712">
    <property type="entry name" value="PRK11715.1-1"/>
    <property type="match status" value="1"/>
</dbReference>
<keyword evidence="1" id="KW-1133">Transmembrane helix</keyword>
<organism evidence="2 3">
    <name type="scientific">Hydrogenophaga taeniospiralis CCUG 15921</name>
    <dbReference type="NCBI Taxonomy" id="1281780"/>
    <lineage>
        <taxon>Bacteria</taxon>
        <taxon>Pseudomonadati</taxon>
        <taxon>Pseudomonadota</taxon>
        <taxon>Betaproteobacteria</taxon>
        <taxon>Burkholderiales</taxon>
        <taxon>Comamonadaceae</taxon>
        <taxon>Hydrogenophaga</taxon>
    </lineage>
</organism>
<name>A0A9X4NZ83_9BURK</name>
<dbReference type="InterPro" id="IPR010364">
    <property type="entry name" value="Uncharacterised_IM_CreD"/>
</dbReference>
<dbReference type="Pfam" id="PF06123">
    <property type="entry name" value="CreD"/>
    <property type="match status" value="1"/>
</dbReference>
<dbReference type="OrthoDB" id="9791851at2"/>
<dbReference type="RefSeq" id="WP_068166844.1">
    <property type="nucleotide sequence ID" value="NZ_AOGK01000016.1"/>
</dbReference>
<comment type="caution">
    <text evidence="2">The sequence shown here is derived from an EMBL/GenBank/DDBJ whole genome shotgun (WGS) entry which is preliminary data.</text>
</comment>
<gene>
    <name evidence="2" type="ORF">H010_17691</name>
</gene>
<evidence type="ECO:0000256" key="1">
    <source>
        <dbReference type="SAM" id="Phobius"/>
    </source>
</evidence>
<keyword evidence="1" id="KW-0812">Transmembrane</keyword>
<evidence type="ECO:0000313" key="2">
    <source>
        <dbReference type="EMBL" id="MDG5977100.1"/>
    </source>
</evidence>
<dbReference type="GO" id="GO:0005886">
    <property type="term" value="C:plasma membrane"/>
    <property type="evidence" value="ECO:0007669"/>
    <property type="project" value="TreeGrafter"/>
</dbReference>
<accession>A0A9X4NZ83</accession>
<proteinExistence type="predicted"/>
<evidence type="ECO:0008006" key="4">
    <source>
        <dbReference type="Google" id="ProtNLM"/>
    </source>
</evidence>
<dbReference type="PIRSF" id="PIRSF004548">
    <property type="entry name" value="CreD"/>
    <property type="match status" value="1"/>
</dbReference>
<reference evidence="2" key="1">
    <citation type="submission" date="2013-01" db="EMBL/GenBank/DDBJ databases">
        <title>Genome draft of Hydrogenophaga taeniospiralis 2K1.</title>
        <authorList>
            <person name="Gomila M."/>
            <person name="Lalucat J."/>
        </authorList>
    </citation>
    <scope>NUCLEOTIDE SEQUENCE</scope>
    <source>
        <strain evidence="2">CCUG 15921</strain>
    </source>
</reference>
<keyword evidence="3" id="KW-1185">Reference proteome</keyword>